<dbReference type="Proteomes" id="UP001059934">
    <property type="component" value="Chromosome"/>
</dbReference>
<gene>
    <name evidence="5" type="primary">epmA</name>
    <name evidence="5" type="ORF">NYF23_12390</name>
</gene>
<keyword evidence="3" id="KW-0067">ATP-binding</keyword>
<keyword evidence="6" id="KW-1185">Reference proteome</keyword>
<dbReference type="PROSITE" id="PS50862">
    <property type="entry name" value="AA_TRNA_LIGASE_II"/>
    <property type="match status" value="1"/>
</dbReference>
<dbReference type="PANTHER" id="PTHR42918">
    <property type="entry name" value="LYSYL-TRNA SYNTHETASE"/>
    <property type="match status" value="1"/>
</dbReference>
<reference evidence="5" key="1">
    <citation type="submission" date="2022-08" db="EMBL/GenBank/DDBJ databases">
        <title>Catabolic pathway analysis in culturable SAR92 clade bacteria reveals their overlooked roles in DMSP degradation in coastal seas.</title>
        <authorList>
            <person name="He X."/>
            <person name="Zhang X."/>
            <person name="Zhang Y."/>
        </authorList>
    </citation>
    <scope>NUCLEOTIDE SEQUENCE</scope>
    <source>
        <strain evidence="5">H455</strain>
    </source>
</reference>
<dbReference type="PRINTS" id="PR00982">
    <property type="entry name" value="TRNASYNTHLYS"/>
</dbReference>
<name>A0ABY5TRM7_9GAMM</name>
<evidence type="ECO:0000313" key="5">
    <source>
        <dbReference type="EMBL" id="UVW34799.1"/>
    </source>
</evidence>
<feature type="domain" description="Aminoacyl-transfer RNA synthetases class-II family profile" evidence="4">
    <location>
        <begin position="16"/>
        <end position="312"/>
    </location>
</feature>
<dbReference type="InterPro" id="IPR004525">
    <property type="entry name" value="EpmA"/>
</dbReference>
<dbReference type="Gene3D" id="3.30.930.10">
    <property type="entry name" value="Bira Bifunctional Protein, Domain 2"/>
    <property type="match status" value="1"/>
</dbReference>
<evidence type="ECO:0000256" key="2">
    <source>
        <dbReference type="ARBA" id="ARBA00022741"/>
    </source>
</evidence>
<dbReference type="NCBIfam" id="TIGR00462">
    <property type="entry name" value="genX"/>
    <property type="match status" value="1"/>
</dbReference>
<evidence type="ECO:0000256" key="1">
    <source>
        <dbReference type="ARBA" id="ARBA00022598"/>
    </source>
</evidence>
<dbReference type="SUPFAM" id="SSF55681">
    <property type="entry name" value="Class II aaRS and biotin synthetases"/>
    <property type="match status" value="1"/>
</dbReference>
<sequence length="318" mass="35779">MEPLNQWQPGASLITLRQRSRVLSELRDFFQQRQVMEVDLPLLSRATVTDLNIDSIEAHNANIAAYLQTSPEYFMKRLLASGSGDIYSLGKAFREAESGRRHNPEFTLLEWYRCGWDEHQLMDEVAELITTFAPEIGVQRCSYADVFIQHLQVDPHLVDLVELQNLAVEAGSEAWADETRANCLDLLFSVLIEPQLDDGLVLVYDYPACQAALAKCAEDSQGRQISRRFEGFLNRVELANGYCELTDAVEQASRFAEDQRLRKLSGKTAVNADQRLLAAMESGLPECAGVAMGVDRLLMQLQGADAIDQVMPFSWERC</sequence>
<evidence type="ECO:0000256" key="3">
    <source>
        <dbReference type="ARBA" id="ARBA00022840"/>
    </source>
</evidence>
<proteinExistence type="predicted"/>
<accession>A0ABY5TRM7</accession>
<keyword evidence="2" id="KW-0547">Nucleotide-binding</keyword>
<keyword evidence="1" id="KW-0436">Ligase</keyword>
<dbReference type="InterPro" id="IPR045864">
    <property type="entry name" value="aa-tRNA-synth_II/BPL/LPL"/>
</dbReference>
<dbReference type="InterPro" id="IPR004364">
    <property type="entry name" value="Aa-tRNA-synt_II"/>
</dbReference>
<dbReference type="NCBIfam" id="NF006828">
    <property type="entry name" value="PRK09350.1"/>
    <property type="match status" value="1"/>
</dbReference>
<dbReference type="InterPro" id="IPR006195">
    <property type="entry name" value="aa-tRNA-synth_II"/>
</dbReference>
<organism evidence="5 6">
    <name type="scientific">SAR92 clade bacterium H455</name>
    <dbReference type="NCBI Taxonomy" id="2974818"/>
    <lineage>
        <taxon>Bacteria</taxon>
        <taxon>Pseudomonadati</taxon>
        <taxon>Pseudomonadota</taxon>
        <taxon>Gammaproteobacteria</taxon>
        <taxon>Cellvibrionales</taxon>
        <taxon>Porticoccaceae</taxon>
        <taxon>SAR92 clade</taxon>
    </lineage>
</organism>
<protein>
    <submittedName>
        <fullName evidence="5">EF-P lysine aminoacylase EpmA</fullName>
    </submittedName>
</protein>
<dbReference type="InterPro" id="IPR018149">
    <property type="entry name" value="Lys-tRNA-synth_II_C"/>
</dbReference>
<dbReference type="EMBL" id="CP103416">
    <property type="protein sequence ID" value="UVW34799.1"/>
    <property type="molecule type" value="Genomic_DNA"/>
</dbReference>
<evidence type="ECO:0000313" key="6">
    <source>
        <dbReference type="Proteomes" id="UP001059934"/>
    </source>
</evidence>
<dbReference type="Pfam" id="PF00152">
    <property type="entry name" value="tRNA-synt_2"/>
    <property type="match status" value="1"/>
</dbReference>
<dbReference type="PANTHER" id="PTHR42918:SF6">
    <property type="entry name" value="ELONGATION FACTOR P--(R)-BETA-LYSINE LIGASE"/>
    <property type="match status" value="1"/>
</dbReference>
<evidence type="ECO:0000259" key="4">
    <source>
        <dbReference type="PROSITE" id="PS50862"/>
    </source>
</evidence>